<dbReference type="WBParaSite" id="jg248">
    <property type="protein sequence ID" value="jg248"/>
    <property type="gene ID" value="jg248"/>
</dbReference>
<keyword evidence="3 4" id="KW-0067">ATP-binding</keyword>
<keyword evidence="5" id="KW-0418">Kinase</keyword>
<dbReference type="SMART" id="SM00220">
    <property type="entry name" value="S_TKc"/>
    <property type="match status" value="1"/>
</dbReference>
<dbReference type="PROSITE" id="PS00107">
    <property type="entry name" value="PROTEIN_KINASE_ATP"/>
    <property type="match status" value="1"/>
</dbReference>
<keyword evidence="7" id="KW-1185">Reference proteome</keyword>
<dbReference type="EC" id="2.7.11.1" evidence="1"/>
<evidence type="ECO:0000313" key="7">
    <source>
        <dbReference type="Proteomes" id="UP000887574"/>
    </source>
</evidence>
<dbReference type="PROSITE" id="PS00108">
    <property type="entry name" value="PROTEIN_KINASE_ST"/>
    <property type="match status" value="1"/>
</dbReference>
<dbReference type="PROSITE" id="PS50011">
    <property type="entry name" value="PROTEIN_KINASE_DOM"/>
    <property type="match status" value="1"/>
</dbReference>
<dbReference type="PANTHER" id="PTHR11909">
    <property type="entry name" value="CASEIN KINASE-RELATED"/>
    <property type="match status" value="1"/>
</dbReference>
<sequence length="313" mass="36292">MATSEKKLLNSVIGGKYRLHQKVGSGSFGEIYLALHTYTNQTYAVKVEAINTPHPQLVYENKVYRHLNFLEYSIGIPQVHHFGLEKGEYYCLVMDLLGLSLEDLFNFCGRQFTIRTVVMLADQLLTRIKQLHESDFLHRDVKPDNFLMGMQPSQANTVFIIDYGLAKKYRDSHQKHIAEKNRKQLIGTARYASLNSHLGLEQSRRDDLESLGYMLIYFLKGSLPWQGIKIVSKNEKYAKIYEKKSAVSVEELCQECPHQFADYLNYTRNLGFEETPNYSYLSGLFRDLFLSLPEQAENDFDWTIYARTTPKIQ</sequence>
<evidence type="ECO:0000256" key="5">
    <source>
        <dbReference type="RuleBase" id="RU000304"/>
    </source>
</evidence>
<dbReference type="Gene3D" id="1.10.510.10">
    <property type="entry name" value="Transferase(Phosphotransferase) domain 1"/>
    <property type="match status" value="1"/>
</dbReference>
<evidence type="ECO:0000259" key="6">
    <source>
        <dbReference type="PROSITE" id="PS50011"/>
    </source>
</evidence>
<evidence type="ECO:0000256" key="1">
    <source>
        <dbReference type="ARBA" id="ARBA00012513"/>
    </source>
</evidence>
<accession>A0A915E074</accession>
<dbReference type="GO" id="GO:0004674">
    <property type="term" value="F:protein serine/threonine kinase activity"/>
    <property type="evidence" value="ECO:0007669"/>
    <property type="project" value="UniProtKB-KW"/>
</dbReference>
<keyword evidence="2 4" id="KW-0547">Nucleotide-binding</keyword>
<evidence type="ECO:0000256" key="2">
    <source>
        <dbReference type="ARBA" id="ARBA00022741"/>
    </source>
</evidence>
<reference evidence="8" key="1">
    <citation type="submission" date="2022-11" db="UniProtKB">
        <authorList>
            <consortium name="WormBaseParasite"/>
        </authorList>
    </citation>
    <scope>IDENTIFICATION</scope>
</reference>
<dbReference type="InterPro" id="IPR017441">
    <property type="entry name" value="Protein_kinase_ATP_BS"/>
</dbReference>
<dbReference type="InterPro" id="IPR008271">
    <property type="entry name" value="Ser/Thr_kinase_AS"/>
</dbReference>
<dbReference type="AlphaFoldDB" id="A0A915E074"/>
<dbReference type="FunFam" id="1.10.510.10:FF:001190">
    <property type="entry name" value="Uncharacterized protein"/>
    <property type="match status" value="1"/>
</dbReference>
<keyword evidence="5" id="KW-0808">Transferase</keyword>
<organism evidence="7 8">
    <name type="scientific">Ditylenchus dipsaci</name>
    <dbReference type="NCBI Taxonomy" id="166011"/>
    <lineage>
        <taxon>Eukaryota</taxon>
        <taxon>Metazoa</taxon>
        <taxon>Ecdysozoa</taxon>
        <taxon>Nematoda</taxon>
        <taxon>Chromadorea</taxon>
        <taxon>Rhabditida</taxon>
        <taxon>Tylenchina</taxon>
        <taxon>Tylenchomorpha</taxon>
        <taxon>Sphaerularioidea</taxon>
        <taxon>Anguinidae</taxon>
        <taxon>Anguininae</taxon>
        <taxon>Ditylenchus</taxon>
    </lineage>
</organism>
<protein>
    <recommendedName>
        <fullName evidence="1">non-specific serine/threonine protein kinase</fullName>
        <ecNumber evidence="1">2.7.11.1</ecNumber>
    </recommendedName>
</protein>
<dbReference type="Proteomes" id="UP000887574">
    <property type="component" value="Unplaced"/>
</dbReference>
<keyword evidence="5" id="KW-0723">Serine/threonine-protein kinase</keyword>
<dbReference type="InterPro" id="IPR011009">
    <property type="entry name" value="Kinase-like_dom_sf"/>
</dbReference>
<name>A0A915E074_9BILA</name>
<feature type="domain" description="Protein kinase" evidence="6">
    <location>
        <begin position="17"/>
        <end position="290"/>
    </location>
</feature>
<feature type="binding site" evidence="4">
    <location>
        <position position="46"/>
    </location>
    <ligand>
        <name>ATP</name>
        <dbReference type="ChEBI" id="CHEBI:30616"/>
    </ligand>
</feature>
<evidence type="ECO:0000256" key="4">
    <source>
        <dbReference type="PROSITE-ProRule" id="PRU10141"/>
    </source>
</evidence>
<dbReference type="Pfam" id="PF00069">
    <property type="entry name" value="Pkinase"/>
    <property type="match status" value="1"/>
</dbReference>
<dbReference type="InterPro" id="IPR000719">
    <property type="entry name" value="Prot_kinase_dom"/>
</dbReference>
<evidence type="ECO:0000313" key="8">
    <source>
        <dbReference type="WBParaSite" id="jg248"/>
    </source>
</evidence>
<dbReference type="GO" id="GO:0005524">
    <property type="term" value="F:ATP binding"/>
    <property type="evidence" value="ECO:0007669"/>
    <property type="project" value="UniProtKB-UniRule"/>
</dbReference>
<proteinExistence type="inferred from homology"/>
<dbReference type="SUPFAM" id="SSF56112">
    <property type="entry name" value="Protein kinase-like (PK-like)"/>
    <property type="match status" value="1"/>
</dbReference>
<comment type="similarity">
    <text evidence="5">Belongs to the protein kinase superfamily.</text>
</comment>
<dbReference type="CDD" id="cd14016">
    <property type="entry name" value="STKc_CK1"/>
    <property type="match status" value="1"/>
</dbReference>
<evidence type="ECO:0000256" key="3">
    <source>
        <dbReference type="ARBA" id="ARBA00022840"/>
    </source>
</evidence>
<dbReference type="InterPro" id="IPR050235">
    <property type="entry name" value="CK1_Ser-Thr_kinase"/>
</dbReference>